<dbReference type="InterPro" id="IPR051397">
    <property type="entry name" value="Zn-ADH-like_protein"/>
</dbReference>
<protein>
    <submittedName>
        <fullName evidence="1">Uncharacterized protein</fullName>
    </submittedName>
</protein>
<dbReference type="RefSeq" id="WP_345665598.1">
    <property type="nucleotide sequence ID" value="NZ_BAABET010000013.1"/>
</dbReference>
<keyword evidence="2" id="KW-1185">Reference proteome</keyword>
<proteinExistence type="predicted"/>
<dbReference type="PANTHER" id="PTHR43677">
    <property type="entry name" value="SHORT-CHAIN DEHYDROGENASE/REDUCTASE"/>
    <property type="match status" value="1"/>
</dbReference>
<dbReference type="Proteomes" id="UP001501115">
    <property type="component" value="Unassembled WGS sequence"/>
</dbReference>
<reference evidence="2" key="1">
    <citation type="journal article" date="2019" name="Int. J. Syst. Evol. Microbiol.">
        <title>The Global Catalogue of Microorganisms (GCM) 10K type strain sequencing project: providing services to taxonomists for standard genome sequencing and annotation.</title>
        <authorList>
            <consortium name="The Broad Institute Genomics Platform"/>
            <consortium name="The Broad Institute Genome Sequencing Center for Infectious Disease"/>
            <person name="Wu L."/>
            <person name="Ma J."/>
        </authorList>
    </citation>
    <scope>NUCLEOTIDE SEQUENCE [LARGE SCALE GENOMIC DNA]</scope>
    <source>
        <strain evidence="2">JCM 31290</strain>
    </source>
</reference>
<sequence length="130" mass="13868">MLCQWPATLGLDVVGTVDTVGERVRHVSVGRRVAHLGDVRARGRFAECTLADATTLAAVPDAPASGAAYTLGDERARARLAAMLTDLLAMTAQGRLDAMPTRTVALDDVPEALIELSGRRVRGKIVYVRD</sequence>
<dbReference type="Gene3D" id="3.90.180.10">
    <property type="entry name" value="Medium-chain alcohol dehydrogenases, catalytic domain"/>
    <property type="match status" value="2"/>
</dbReference>
<gene>
    <name evidence="1" type="ORF">GCM10023086_68200</name>
</gene>
<evidence type="ECO:0000313" key="1">
    <source>
        <dbReference type="EMBL" id="GAA4335597.1"/>
    </source>
</evidence>
<dbReference type="InterPro" id="IPR011032">
    <property type="entry name" value="GroES-like_sf"/>
</dbReference>
<name>A0ABP8H7V2_9ACTN</name>
<evidence type="ECO:0000313" key="2">
    <source>
        <dbReference type="Proteomes" id="UP001501115"/>
    </source>
</evidence>
<accession>A0ABP8H7V2</accession>
<dbReference type="Pfam" id="PF13602">
    <property type="entry name" value="ADH_zinc_N_2"/>
    <property type="match status" value="1"/>
</dbReference>
<organism evidence="1 2">
    <name type="scientific">Streptomyces venetus</name>
    <dbReference type="NCBI Taxonomy" id="1701086"/>
    <lineage>
        <taxon>Bacteria</taxon>
        <taxon>Bacillati</taxon>
        <taxon>Actinomycetota</taxon>
        <taxon>Actinomycetes</taxon>
        <taxon>Kitasatosporales</taxon>
        <taxon>Streptomycetaceae</taxon>
        <taxon>Streptomyces</taxon>
    </lineage>
</organism>
<dbReference type="PANTHER" id="PTHR43677:SF4">
    <property type="entry name" value="QUINONE OXIDOREDUCTASE-LIKE PROTEIN 2"/>
    <property type="match status" value="1"/>
</dbReference>
<dbReference type="EMBL" id="BAABET010000013">
    <property type="protein sequence ID" value="GAA4335597.1"/>
    <property type="molecule type" value="Genomic_DNA"/>
</dbReference>
<dbReference type="SUPFAM" id="SSF50129">
    <property type="entry name" value="GroES-like"/>
    <property type="match status" value="1"/>
</dbReference>
<comment type="caution">
    <text evidence="1">The sequence shown here is derived from an EMBL/GenBank/DDBJ whole genome shotgun (WGS) entry which is preliminary data.</text>
</comment>